<organism evidence="2 3">
    <name type="scientific">Ruegeria atlantica</name>
    <dbReference type="NCBI Taxonomy" id="81569"/>
    <lineage>
        <taxon>Bacteria</taxon>
        <taxon>Pseudomonadati</taxon>
        <taxon>Pseudomonadota</taxon>
        <taxon>Alphaproteobacteria</taxon>
        <taxon>Rhodobacterales</taxon>
        <taxon>Roseobacteraceae</taxon>
        <taxon>Ruegeria</taxon>
    </lineage>
</organism>
<evidence type="ECO:0000313" key="3">
    <source>
        <dbReference type="Proteomes" id="UP000599383"/>
    </source>
</evidence>
<dbReference type="PANTHER" id="PTHR46637:SF1">
    <property type="entry name" value="BLL5188 PROTEIN"/>
    <property type="match status" value="1"/>
</dbReference>
<feature type="domain" description="Insertion element IS402-like" evidence="1">
    <location>
        <begin position="1"/>
        <end position="69"/>
    </location>
</feature>
<accession>A0ABX1WA80</accession>
<reference evidence="2 3" key="1">
    <citation type="submission" date="2019-12" db="EMBL/GenBank/DDBJ databases">
        <title>Ruegeria JWLKs population differentiation of coral mucus and skeleton niches.</title>
        <authorList>
            <person name="Luo D."/>
        </authorList>
    </citation>
    <scope>NUCLEOTIDE SEQUENCE [LARGE SCALE GENOMIC DNA]</scope>
    <source>
        <strain evidence="2 3">HKCCD6238</strain>
    </source>
</reference>
<proteinExistence type="predicted"/>
<sequence>MTDEQEARLAPFLAGSLGKPLADDKGVLSGTIFINRNGSRWRDVPEKYRAHNSLYSRRKRWCEKGIFAGMLAGLVAGQGEKKTVMIPIVASLACRPVGQ</sequence>
<name>A0ABX1WA80_9RHOB</name>
<dbReference type="Proteomes" id="UP000599383">
    <property type="component" value="Unassembled WGS sequence"/>
</dbReference>
<comment type="caution">
    <text evidence="2">The sequence shown here is derived from an EMBL/GenBank/DDBJ whole genome shotgun (WGS) entry which is preliminary data.</text>
</comment>
<evidence type="ECO:0000259" key="1">
    <source>
        <dbReference type="Pfam" id="PF13340"/>
    </source>
</evidence>
<keyword evidence="3" id="KW-1185">Reference proteome</keyword>
<dbReference type="InterPro" id="IPR025161">
    <property type="entry name" value="IS402-like_dom"/>
</dbReference>
<evidence type="ECO:0000313" key="2">
    <source>
        <dbReference type="EMBL" id="NOD30151.1"/>
    </source>
</evidence>
<dbReference type="EMBL" id="WVQY01000002">
    <property type="protein sequence ID" value="NOD30151.1"/>
    <property type="molecule type" value="Genomic_DNA"/>
</dbReference>
<protein>
    <submittedName>
        <fullName evidence="2">Transposase</fullName>
    </submittedName>
</protein>
<gene>
    <name evidence="2" type="ORF">GS617_07725</name>
</gene>
<dbReference type="PANTHER" id="PTHR46637">
    <property type="entry name" value="TIS1421-TRANSPOSASE PROTEIN A"/>
    <property type="match status" value="1"/>
</dbReference>
<dbReference type="InterPro" id="IPR052909">
    <property type="entry name" value="Transposase_6_like"/>
</dbReference>
<dbReference type="Pfam" id="PF13340">
    <property type="entry name" value="DUF4096"/>
    <property type="match status" value="1"/>
</dbReference>